<feature type="compositionally biased region" description="Basic and acidic residues" evidence="1">
    <location>
        <begin position="493"/>
        <end position="506"/>
    </location>
</feature>
<keyword evidence="3" id="KW-1185">Reference proteome</keyword>
<feature type="region of interest" description="Disordered" evidence="1">
    <location>
        <begin position="675"/>
        <end position="878"/>
    </location>
</feature>
<evidence type="ECO:0000313" key="2">
    <source>
        <dbReference type="EMBL" id="GMI30939.1"/>
    </source>
</evidence>
<feature type="compositionally biased region" description="Low complexity" evidence="1">
    <location>
        <begin position="749"/>
        <end position="758"/>
    </location>
</feature>
<proteinExistence type="predicted"/>
<feature type="compositionally biased region" description="Acidic residues" evidence="1">
    <location>
        <begin position="759"/>
        <end position="768"/>
    </location>
</feature>
<feature type="region of interest" description="Disordered" evidence="1">
    <location>
        <begin position="894"/>
        <end position="933"/>
    </location>
</feature>
<name>A0ABQ6MRM6_9STRA</name>
<feature type="compositionally biased region" description="Low complexity" evidence="1">
    <location>
        <begin position="109"/>
        <end position="120"/>
    </location>
</feature>
<reference evidence="2 3" key="1">
    <citation type="journal article" date="2023" name="Commun. Biol.">
        <title>Genome analysis of Parmales, the sister group of diatoms, reveals the evolutionary specialization of diatoms from phago-mixotrophs to photoautotrophs.</title>
        <authorList>
            <person name="Ban H."/>
            <person name="Sato S."/>
            <person name="Yoshikawa S."/>
            <person name="Yamada K."/>
            <person name="Nakamura Y."/>
            <person name="Ichinomiya M."/>
            <person name="Sato N."/>
            <person name="Blanc-Mathieu R."/>
            <person name="Endo H."/>
            <person name="Kuwata A."/>
            <person name="Ogata H."/>
        </authorList>
    </citation>
    <scope>NUCLEOTIDE SEQUENCE [LARGE SCALE GENOMIC DNA]</scope>
</reference>
<feature type="compositionally biased region" description="Basic and acidic residues" evidence="1">
    <location>
        <begin position="388"/>
        <end position="414"/>
    </location>
</feature>
<feature type="compositionally biased region" description="Basic and acidic residues" evidence="1">
    <location>
        <begin position="97"/>
        <end position="108"/>
    </location>
</feature>
<feature type="compositionally biased region" description="Basic and acidic residues" evidence="1">
    <location>
        <begin position="610"/>
        <end position="619"/>
    </location>
</feature>
<protein>
    <submittedName>
        <fullName evidence="2">Uncharacterized protein</fullName>
    </submittedName>
</protein>
<feature type="compositionally biased region" description="Basic and acidic residues" evidence="1">
    <location>
        <begin position="899"/>
        <end position="914"/>
    </location>
</feature>
<accession>A0ABQ6MRM6</accession>
<feature type="compositionally biased region" description="Basic and acidic residues" evidence="1">
    <location>
        <begin position="800"/>
        <end position="811"/>
    </location>
</feature>
<evidence type="ECO:0000256" key="1">
    <source>
        <dbReference type="SAM" id="MobiDB-lite"/>
    </source>
</evidence>
<feature type="region of interest" description="Disordered" evidence="1">
    <location>
        <begin position="227"/>
        <end position="254"/>
    </location>
</feature>
<feature type="region of interest" description="Disordered" evidence="1">
    <location>
        <begin position="1067"/>
        <end position="1129"/>
    </location>
</feature>
<feature type="compositionally biased region" description="Low complexity" evidence="1">
    <location>
        <begin position="161"/>
        <end position="170"/>
    </location>
</feature>
<feature type="compositionally biased region" description="Acidic residues" evidence="1">
    <location>
        <begin position="1078"/>
        <end position="1101"/>
    </location>
</feature>
<feature type="compositionally biased region" description="Basic and acidic residues" evidence="1">
    <location>
        <begin position="638"/>
        <end position="657"/>
    </location>
</feature>
<feature type="compositionally biased region" description="Low complexity" evidence="1">
    <location>
        <begin position="472"/>
        <end position="483"/>
    </location>
</feature>
<feature type="non-terminal residue" evidence="2">
    <location>
        <position position="1"/>
    </location>
</feature>
<sequence>HPSSHPSHQQKLSDSVIRARTEAALASRGEDALDLRRRGRREAQGRRPAPPGAAAAILEGPGEYFDERAEGPSMAELAGPARDRRQPRNGGLSTNRVVEERNRQRKEQQAAAQPAQPGAAKGEEKSVSETLAWVRAKSAERRSKRLIASFEEKDKENQANPDGHPSGHPPGQHHHHHHQRPPQTVSAALLADMQSEDAVTASIARGKAILASAESNMDYFDEYMDAEPRAKDPKPRAKDAKPGAKDAAPGSSPAVASQLLAAEAMSLETERLLSKQHEQHERIGRERVLKSSSAKELVYQKMKPVAFDTITMLDGDGEDMAQRLRRELDAAVPDGQSTGRSAAPATAGSADPTPRGGLAPRGPSPLPSPREAAGGGRRGTSRVTVVKPKVDSPGAREEREMMEVMKAIKDDTKRRAQFAMQQKLAEKEAKDARGEDYSEYKNNLEVDFEILIREGAEQRKKEEEEAERKRNGFATGAAASGDAAKPHGKHKQNKNDDDAKQKKDPYKVNLNVRAFDPSTQLEGVRLAAVAAEKRREVEDAQAKEDDENRKFKARPLPGGVVVSGNLHGMTEAMKMKDVRLERERELQRQRRGGGKKKKRKSKSAGPVRMDAADLFRRMDAGQAAEPEAANVSALTAEEAERKREERKAARMAKKIEADKKGLLSLKEEIALLEHKLGKKKGGEAGGAEEGEEAGEGGGEQDDYLDAIDAAGAKMNGGDNSSSDDSSDDKAKTDGVGSTFRLTGMDVDDFSCSSASSVSSDEEADEDEVGLLAQRQQGALHLQIAEPDSDSEEDAGPGSEVYRRQNEWLEEKKKKKLAMQKEKEEKAMEGFTGKPDLSCAQESWKRTKMVHERAVRKQKEDEMQKEQAKHMKEEAEERRRIRDIENLKFQAKMKKKLRQAKIDKGKQAEALERMSKPKNARSAAAEMGIKNEADLEVHRAKQKIKEAGGDTGEGEIGVGGDDGFGDMDEKQYIKVMKALGLDPGITAAKKKKGGKKTYTADNYNESVSVDVLDRYEGSNIDNPDSIVNVGSVEDPKAKRDWANADFVNDTGVMEEINDVFAELEGSKWGAQKRGGGQDDSLDEADDADMGGEEDYQFEESADEGTTPAAPFNPDEFEPKGEARKWSFSGHTNNEGIMAHASSALEAAEAALGGLFDGGGDDVGEGGEGAGVRDIENMFNKAIEVHLEPYEKYEKNQVAFFDKSSSEDKGRFRVRDAREFAPETMRRKEDADKGVMLLVGKKLGEQEGEFEQCITILFDKAVFGEQEGKDWWGRNRHRFIGEGKFAGGGDKPLDSLMY</sequence>
<feature type="region of interest" description="Disordered" evidence="1">
    <location>
        <begin position="457"/>
        <end position="514"/>
    </location>
</feature>
<feature type="compositionally biased region" description="Low complexity" evidence="1">
    <location>
        <begin position="52"/>
        <end position="63"/>
    </location>
</feature>
<feature type="region of interest" description="Disordered" evidence="1">
    <location>
        <begin position="531"/>
        <end position="657"/>
    </location>
</feature>
<organism evidence="2 3">
    <name type="scientific">Tetraparma gracilis</name>
    <dbReference type="NCBI Taxonomy" id="2962635"/>
    <lineage>
        <taxon>Eukaryota</taxon>
        <taxon>Sar</taxon>
        <taxon>Stramenopiles</taxon>
        <taxon>Ochrophyta</taxon>
        <taxon>Bolidophyceae</taxon>
        <taxon>Parmales</taxon>
        <taxon>Triparmaceae</taxon>
        <taxon>Tetraparma</taxon>
    </lineage>
</organism>
<feature type="compositionally biased region" description="Basic residues" evidence="1">
    <location>
        <begin position="589"/>
        <end position="602"/>
    </location>
</feature>
<feature type="compositionally biased region" description="Basic and acidic residues" evidence="1">
    <location>
        <begin position="842"/>
        <end position="878"/>
    </location>
</feature>
<feature type="compositionally biased region" description="Basic residues" evidence="1">
    <location>
        <begin position="171"/>
        <end position="180"/>
    </location>
</feature>
<feature type="region of interest" description="Disordered" evidence="1">
    <location>
        <begin position="330"/>
        <end position="440"/>
    </location>
</feature>
<evidence type="ECO:0000313" key="3">
    <source>
        <dbReference type="Proteomes" id="UP001165060"/>
    </source>
</evidence>
<feature type="compositionally biased region" description="Basic and acidic residues" evidence="1">
    <location>
        <begin position="424"/>
        <end position="440"/>
    </location>
</feature>
<gene>
    <name evidence="2" type="ORF">TeGR_g1852</name>
</gene>
<dbReference type="Proteomes" id="UP001165060">
    <property type="component" value="Unassembled WGS sequence"/>
</dbReference>
<feature type="compositionally biased region" description="Basic and acidic residues" evidence="1">
    <location>
        <begin position="457"/>
        <end position="470"/>
    </location>
</feature>
<feature type="compositionally biased region" description="Basic and acidic residues" evidence="1">
    <location>
        <begin position="818"/>
        <end position="827"/>
    </location>
</feature>
<feature type="compositionally biased region" description="Basic and acidic residues" evidence="1">
    <location>
        <begin position="573"/>
        <end position="588"/>
    </location>
</feature>
<feature type="compositionally biased region" description="Basic and acidic residues" evidence="1">
    <location>
        <begin position="531"/>
        <end position="550"/>
    </location>
</feature>
<feature type="compositionally biased region" description="Acidic residues" evidence="1">
    <location>
        <begin position="686"/>
        <end position="705"/>
    </location>
</feature>
<comment type="caution">
    <text evidence="2">The sequence shown here is derived from an EMBL/GenBank/DDBJ whole genome shotgun (WGS) entry which is preliminary data.</text>
</comment>
<feature type="compositionally biased region" description="Basic and acidic residues" evidence="1">
    <location>
        <begin position="28"/>
        <end position="45"/>
    </location>
</feature>
<dbReference type="EMBL" id="BRYB01001677">
    <property type="protein sequence ID" value="GMI30939.1"/>
    <property type="molecule type" value="Genomic_DNA"/>
</dbReference>
<feature type="region of interest" description="Disordered" evidence="1">
    <location>
        <begin position="24"/>
        <end position="184"/>
    </location>
</feature>
<feature type="compositionally biased region" description="Basic and acidic residues" evidence="1">
    <location>
        <begin position="227"/>
        <end position="244"/>
    </location>
</feature>